<organism evidence="2 3">
    <name type="scientific">Streptomyces formicae</name>
    <dbReference type="NCBI Taxonomy" id="1616117"/>
    <lineage>
        <taxon>Bacteria</taxon>
        <taxon>Bacillati</taxon>
        <taxon>Actinomycetota</taxon>
        <taxon>Actinomycetes</taxon>
        <taxon>Kitasatosporales</taxon>
        <taxon>Streptomycetaceae</taxon>
        <taxon>Streptomyces</taxon>
    </lineage>
</organism>
<protein>
    <recommendedName>
        <fullName evidence="4">Transmembrane protein</fullName>
    </recommendedName>
</protein>
<keyword evidence="1" id="KW-0812">Transmembrane</keyword>
<name>A0ABY3X1U3_9ACTN</name>
<dbReference type="RefSeq" id="WP_242338215.1">
    <property type="nucleotide sequence ID" value="NZ_CP071872.1"/>
</dbReference>
<evidence type="ECO:0008006" key="4">
    <source>
        <dbReference type="Google" id="ProtNLM"/>
    </source>
</evidence>
<evidence type="ECO:0000313" key="3">
    <source>
        <dbReference type="Proteomes" id="UP000828924"/>
    </source>
</evidence>
<feature type="transmembrane region" description="Helical" evidence="1">
    <location>
        <begin position="12"/>
        <end position="30"/>
    </location>
</feature>
<sequence length="95" mass="10176">MTGLLVRRTVPAMGAAGLATGSALLAFGQLRQHLWPAMTRTGADLSGSATDWPVESGYHPASHFWPIQFVETGVVLALTALLTVAAFRLLRRHHA</sequence>
<keyword evidence="3" id="KW-1185">Reference proteome</keyword>
<gene>
    <name evidence="2" type="ORF">J4032_34945</name>
</gene>
<feature type="transmembrane region" description="Helical" evidence="1">
    <location>
        <begin position="67"/>
        <end position="90"/>
    </location>
</feature>
<keyword evidence="1" id="KW-0472">Membrane</keyword>
<evidence type="ECO:0000256" key="1">
    <source>
        <dbReference type="SAM" id="Phobius"/>
    </source>
</evidence>
<proteinExistence type="predicted"/>
<reference evidence="2 3" key="1">
    <citation type="submission" date="2021-03" db="EMBL/GenBank/DDBJ databases">
        <title>Complete genome of Streptomyces formicae strain 1H-GS9 (DSM 100524).</title>
        <authorList>
            <person name="Atanasov K.E."/>
            <person name="Altabella T."/>
            <person name="Ferrer A."/>
        </authorList>
    </citation>
    <scope>NUCLEOTIDE SEQUENCE [LARGE SCALE GENOMIC DNA]</scope>
    <source>
        <strain evidence="2 3">1H-GS9</strain>
    </source>
</reference>
<dbReference type="Proteomes" id="UP000828924">
    <property type="component" value="Chromosome"/>
</dbReference>
<dbReference type="EMBL" id="CP071872">
    <property type="protein sequence ID" value="UNM15983.1"/>
    <property type="molecule type" value="Genomic_DNA"/>
</dbReference>
<keyword evidence="1" id="KW-1133">Transmembrane helix</keyword>
<evidence type="ECO:0000313" key="2">
    <source>
        <dbReference type="EMBL" id="UNM15983.1"/>
    </source>
</evidence>
<accession>A0ABY3X1U3</accession>